<dbReference type="Gene3D" id="2.130.10.10">
    <property type="entry name" value="YVTN repeat-like/Quinoprotein amine dehydrogenase"/>
    <property type="match status" value="1"/>
</dbReference>
<comment type="catalytic activity">
    <reaction evidence="19">
        <text>UDP-alpha-D-xylose + L-seryl-[protein] = 3-O-(beta-D-xylosyl)-L-seryl-[protein] + UDP + H(+)</text>
        <dbReference type="Rhea" id="RHEA:50192"/>
        <dbReference type="Rhea" id="RHEA-COMP:9863"/>
        <dbReference type="Rhea" id="RHEA-COMP:12567"/>
        <dbReference type="ChEBI" id="CHEBI:15378"/>
        <dbReference type="ChEBI" id="CHEBI:29999"/>
        <dbReference type="ChEBI" id="CHEBI:57632"/>
        <dbReference type="ChEBI" id="CHEBI:58223"/>
        <dbReference type="ChEBI" id="CHEBI:132085"/>
        <dbReference type="EC" id="2.4.2.26"/>
    </reaction>
</comment>
<evidence type="ECO:0000313" key="22">
    <source>
        <dbReference type="Proteomes" id="UP000290809"/>
    </source>
</evidence>
<dbReference type="GO" id="GO:0050650">
    <property type="term" value="P:chondroitin sulfate proteoglycan biosynthetic process"/>
    <property type="evidence" value="ECO:0007669"/>
    <property type="project" value="TreeGrafter"/>
</dbReference>
<comment type="similarity">
    <text evidence="5">Belongs to the glycosyltransferase 14 family. XylT subfamily.</text>
</comment>
<keyword evidence="10" id="KW-0479">Metal-binding</keyword>
<evidence type="ECO:0000256" key="5">
    <source>
        <dbReference type="ARBA" id="ARBA00010195"/>
    </source>
</evidence>
<dbReference type="InterPro" id="IPR011047">
    <property type="entry name" value="Quinoprotein_ADH-like_sf"/>
</dbReference>
<keyword evidence="12" id="KW-0735">Signal-anchor</keyword>
<reference evidence="21 22" key="1">
    <citation type="journal article" date="2019" name="PLoS Pathog.">
        <title>Genome sequence of the bovine parasite Schistosoma bovis Tanzania.</title>
        <authorList>
            <person name="Oey H."/>
            <person name="Zakrzewski M."/>
            <person name="Gobert G."/>
            <person name="Gravermann K."/>
            <person name="Stoye J."/>
            <person name="Jones M."/>
            <person name="Mcmanus D."/>
            <person name="Krause L."/>
        </authorList>
    </citation>
    <scope>NUCLEOTIDE SEQUENCE [LARGE SCALE GENOMIC DNA]</scope>
    <source>
        <strain evidence="21 22">TAN1997</strain>
    </source>
</reference>
<dbReference type="EC" id="2.4.2.26" evidence="6"/>
<evidence type="ECO:0000256" key="9">
    <source>
        <dbReference type="ARBA" id="ARBA00022692"/>
    </source>
</evidence>
<dbReference type="GO" id="GO:0046872">
    <property type="term" value="F:metal ion binding"/>
    <property type="evidence" value="ECO:0007669"/>
    <property type="project" value="UniProtKB-KW"/>
</dbReference>
<comment type="pathway">
    <text evidence="3">Glycan metabolism; chondroitin sulfate biosynthesis.</text>
</comment>
<dbReference type="InterPro" id="IPR003406">
    <property type="entry name" value="Glyco_trans_14"/>
</dbReference>
<dbReference type="GO" id="GO:0000139">
    <property type="term" value="C:Golgi membrane"/>
    <property type="evidence" value="ECO:0007669"/>
    <property type="project" value="UniProtKB-SubCell"/>
</dbReference>
<dbReference type="GO" id="GO:0030158">
    <property type="term" value="F:protein xylosyltransferase activity"/>
    <property type="evidence" value="ECO:0007669"/>
    <property type="project" value="UniProtKB-EC"/>
</dbReference>
<comment type="caution">
    <text evidence="21">The sequence shown here is derived from an EMBL/GenBank/DDBJ whole genome shotgun (WGS) entry which is preliminary data.</text>
</comment>
<evidence type="ECO:0000256" key="18">
    <source>
        <dbReference type="ARBA" id="ARBA00042865"/>
    </source>
</evidence>
<evidence type="ECO:0000256" key="13">
    <source>
        <dbReference type="ARBA" id="ARBA00022989"/>
    </source>
</evidence>
<evidence type="ECO:0000256" key="6">
    <source>
        <dbReference type="ARBA" id="ARBA00011972"/>
    </source>
</evidence>
<evidence type="ECO:0000256" key="2">
    <source>
        <dbReference type="ARBA" id="ARBA00004648"/>
    </source>
</evidence>
<dbReference type="GO" id="GO:0005789">
    <property type="term" value="C:endoplasmic reticulum membrane"/>
    <property type="evidence" value="ECO:0007669"/>
    <property type="project" value="UniProtKB-SubCell"/>
</dbReference>
<evidence type="ECO:0000256" key="7">
    <source>
        <dbReference type="ARBA" id="ARBA00022676"/>
    </source>
</evidence>
<evidence type="ECO:0000256" key="1">
    <source>
        <dbReference type="ARBA" id="ARBA00004323"/>
    </source>
</evidence>
<keyword evidence="8" id="KW-0808">Transferase</keyword>
<evidence type="ECO:0000256" key="15">
    <source>
        <dbReference type="ARBA" id="ARBA00023136"/>
    </source>
</evidence>
<dbReference type="Proteomes" id="UP000290809">
    <property type="component" value="Unassembled WGS sequence"/>
</dbReference>
<dbReference type="InterPro" id="IPR002889">
    <property type="entry name" value="WSC_carb-bd"/>
</dbReference>
<evidence type="ECO:0000256" key="12">
    <source>
        <dbReference type="ARBA" id="ARBA00022968"/>
    </source>
</evidence>
<dbReference type="UniPathway" id="UPA00755"/>
<evidence type="ECO:0000256" key="17">
    <source>
        <dbReference type="ARBA" id="ARBA00023180"/>
    </source>
</evidence>
<name>A0A430QQ27_SCHBO</name>
<evidence type="ECO:0000256" key="16">
    <source>
        <dbReference type="ARBA" id="ARBA00023157"/>
    </source>
</evidence>
<keyword evidence="22" id="KW-1185">Reference proteome</keyword>
<dbReference type="InterPro" id="IPR043538">
    <property type="entry name" value="XYLT"/>
</dbReference>
<keyword evidence="11" id="KW-0256">Endoplasmic reticulum</keyword>
<gene>
    <name evidence="21" type="ORF">DC041_0012667</name>
</gene>
<dbReference type="Pfam" id="PF12529">
    <property type="entry name" value="Xylo_C"/>
    <property type="match status" value="1"/>
</dbReference>
<dbReference type="SUPFAM" id="SSF50998">
    <property type="entry name" value="Quinoprotein alcohol dehydrogenase-like"/>
    <property type="match status" value="1"/>
</dbReference>
<feature type="non-terminal residue" evidence="21">
    <location>
        <position position="1"/>
    </location>
</feature>
<evidence type="ECO:0000256" key="14">
    <source>
        <dbReference type="ARBA" id="ARBA00023034"/>
    </source>
</evidence>
<keyword evidence="15" id="KW-0472">Membrane</keyword>
<evidence type="ECO:0000256" key="3">
    <source>
        <dbReference type="ARBA" id="ARBA00004840"/>
    </source>
</evidence>
<keyword evidence="7" id="KW-0328">Glycosyltransferase</keyword>
<evidence type="ECO:0000259" key="20">
    <source>
        <dbReference type="PROSITE" id="PS51212"/>
    </source>
</evidence>
<comment type="subcellular location">
    <subcellularLocation>
        <location evidence="2">Endoplasmic reticulum membrane</location>
        <topology evidence="2">Single-pass type II membrane protein</topology>
    </subcellularLocation>
    <subcellularLocation>
        <location evidence="1">Golgi apparatus membrane</location>
        <topology evidence="1">Single-pass type II membrane protein</topology>
    </subcellularLocation>
</comment>
<keyword evidence="14" id="KW-0333">Golgi apparatus</keyword>
<evidence type="ECO:0000313" key="21">
    <source>
        <dbReference type="EMBL" id="RTG89744.1"/>
    </source>
</evidence>
<accession>A0A430QQ27</accession>
<dbReference type="Pfam" id="PF02485">
    <property type="entry name" value="Branch"/>
    <property type="match status" value="1"/>
</dbReference>
<dbReference type="PANTHER" id="PTHR46025">
    <property type="entry name" value="XYLOSYLTRANSFERASE OXT"/>
    <property type="match status" value="1"/>
</dbReference>
<feature type="domain" description="WSC" evidence="20">
    <location>
        <begin position="5"/>
        <end position="102"/>
    </location>
</feature>
<dbReference type="PANTHER" id="PTHR46025:SF3">
    <property type="entry name" value="XYLOSYLTRANSFERASE OXT"/>
    <property type="match status" value="1"/>
</dbReference>
<proteinExistence type="inferred from homology"/>
<dbReference type="InterPro" id="IPR015943">
    <property type="entry name" value="WD40/YVTN_repeat-like_dom_sf"/>
</dbReference>
<dbReference type="EMBL" id="QMKO01001485">
    <property type="protein sequence ID" value="RTG89744.1"/>
    <property type="molecule type" value="Genomic_DNA"/>
</dbReference>
<evidence type="ECO:0000256" key="19">
    <source>
        <dbReference type="ARBA" id="ARBA00047847"/>
    </source>
</evidence>
<dbReference type="STRING" id="6184.A0A430QQ27"/>
<organism evidence="21 22">
    <name type="scientific">Schistosoma bovis</name>
    <name type="common">Blood fluke</name>
    <dbReference type="NCBI Taxonomy" id="6184"/>
    <lineage>
        <taxon>Eukaryota</taxon>
        <taxon>Metazoa</taxon>
        <taxon>Spiralia</taxon>
        <taxon>Lophotrochozoa</taxon>
        <taxon>Platyhelminthes</taxon>
        <taxon>Trematoda</taxon>
        <taxon>Digenea</taxon>
        <taxon>Strigeidida</taxon>
        <taxon>Schistosomatoidea</taxon>
        <taxon>Schistosomatidae</taxon>
        <taxon>Schistosoma</taxon>
    </lineage>
</organism>
<sequence>NLSEQPSFVGCFLIRHSELNFVKSSEYKDDNDCLSICRSLGIAYSWLGPSHTCWCMMQLPNESRSIPLSQCSINCTLEGHGFGPNNHPLCPDPVPVRVYATKASPPWHPVPLSLKSGLIDLVSSKPVRIVYLLVWNGRSWPHIRRMFELIYNTRHYYYIHVDARCGYLYTMVKSFIGNYPSNVYLTSTRFSPIWGGQSLLDMFLSSLKDLSFNMSDWEWDFVINLSESDLPIRPNHELVTYLSHNRDKIFLRSFSHTGQSFLRNQGFGQLFLECDSYVWHLGERSVPSGIILDGGSDWMILPKIFVDYVIYSDANLLRDIKEYFRYSLLPVESFFHTVAQNTHFCTSVINHYLRFINWKRPQGCGCKYGSVVDWCGCSPLALNGPKDAELLCELTGKCLKPDYGLQPLFFARKFDSTIDLGIINFVVYKLLERSDGTVNLRNDNYYLENIYSKEEDSLIENPHRQTLYLALKCLSKKLMYQFLRNSNYNPDLLYAKSSLLNSFALFNATGWEEFYHIPSNELLNTWVNKRNIVPPLVIQIRLTEFTNLSTINDRNHFIVEFLVHPPSLSFTTVDTISNLLPGDIGFLEISSNFDVKEQIFRNYPRFLTLQETLTILVLWKGNSDHKIYKTSVVFTLINPLGIPCLKQLKLPLIQNKHTLRSLAMPELYITTSLFKNTILMNCVQKHVNIVPGEWTIIAVTSSGQISRAKFVLFDPLKLSQSLRLPYKLLADEKLFDSKSWNSVQVTDFCIIQQSTKGKSNSLYTNNITFRIFNNFSLERRILQESIYHDIRKYSQEKYGLDVCILLGQKYGLPLLPKRISANIFECIIHRMKQKTCNPYYKVLQAVDLAKWYHLNPNALGEPEWNLNSMDYLGDKLENESFESRKKIIKEWNHERNIIVWIFYYIGNLCLRENLITEQDFNALVLTEFSHALSLLINSTELHCNGWMNNNGSPINTDWMFSDPIVLQREIIDIQYYVNDELNTEKYIDIVPELTPIFGTIFDCQDSDMSKKQSMVDQLLQDNLQVVIKHLIQKIHKSKPKFEDQKLKVLWRSPNGIDRKFHQDYLSEFVTRFKNLTCDAIDKRARAKVALMLPNLPIGHLQLEREETAVPFVESEKNEGVECTLSVPVITFPQIQNRHTHLAREFQKRINLWDNVWNSLNYVGWLIPIASSYINEIETLLCYLEDTDPTAQVPMLVYSTCKTTDQTSEKPFCLANGVAACCFQEVQKRLSANSTDCLLLIRIYTNSILITDVLSDLAEQISVVLQTDIGALKTTTLASFLYSLSCLQRKHISKSIIIIIGGIEHLEVSEYQDSMEGLLPILQAKQLPRRLASGIKLILSGNLTMTKLKENIEESEMGISDGILLPTTSLNLEVCSKGLSGGFTNCMHNLTKLNHCLTNDQLLSVHQLFQLISEEKNLPILACAAGLCILPDLPSEYIKGNDLVCKLIHTHLNDFISYFGKYFCHHTVEHLIYLLITVGNEKLNSPGATIHELQEILSLPYELPTNQTSQQYFENSNTPVFDNGCLLLLLHSSEKSLTARLGHQSPICSLDGYFVYKLFTKNQVDPKTMNVVSKMLKNYFLNEWYEKSKDLFSLKPYSISFHSVYYTVPRGSNNPKKEGYSCDLRVLNYNVRYLRHLSFCLLNSKDYYEFSYRTIFFFDWLYGKIYSIGVKPVLNDLQILIDMLSSLDNQSNFAENTETVRFASSVVQNILTQLSKSLYNNPDSLPTELLGYLIRFTSRFINFGKQMSELERISLIDLLVKQCEMEIVKKSHLLPLYSYPLTPGNPLLGQITCATPLLNLRNLNQNNDAWKLNNQILIKLRNDPIIYRYDCQQEREIPCWKSSSGYLYLTPNGKYAIIIDEEKRDTLKIHQIDIDIDGCVPLIGQINPGLWIKPIWTKHPEKETLNMDIIFLDITDDYVGFIVQTKNTRSFLNPSEYVDYLDDGDENFHNNIRDCNNDTDKNKTKGPINKSMSLHHLSESLSAGTINHVVIFELTTGKPLHLISPTPCATLVKLVQVSRVNEKESPNVSIDDNNESINRSCDLFFINSADHLLGFHLKSGEQQFSIDLQFVPRKILVSNDNQRLFILDSNHPCVLQLLINKLGQINKSFRISYDDLITKDNILDIKLSKYHSFLLIHAKKNVLVYDYENDAVFVHITRPTGIPKEFRLPNTKYQSLVFTAVEFALNDQIVLAAIFRNILIWDVRLGVQLTTLTSSIGVISRLLVDPSERQLIGYISTSKILNLWNLPLALTNAALKQNSDTTPVSFLNGSNRIDCLTKPINQLIYSNSSNILLVTCHNSDELGVFDLLSGHLTDVFTHNGIVQSVVLSSCGKYALIGLSVNNQTEENANLIWDLSKRLIVVEYGNQVGFHIERTKKKGHFLHLMPELALDNNTQGCSYVILQVEIDKTNKEENKASIKPVTSTRLSSIVPGSRPFVTSDDEHLVVQMGNSDGLKQGAYICQELAFWSFYSSENESTEQNGKLWYTHTKELKTLLTDNTEYDLHILNCAPIQNESSLVIVIFAKFNDRIKSDLSVDWITGMGLPKGMLLAEIVKTDQSELSKEWMLVILRSITGLSEWSPFQTLYYSFPKHELYDSTTGQYYILPPGTRHVSHEYFKKHIPHFTVQTKQYTNCNPVKFHGYVLNDNLCIFSYHSTIYLVRPALAKIVTFIDVQHTITTISKNPFSDRSLFIGTLDGYIISYYITTDENLNNESTGIQLVLKEAHLNTNSKVTESIGQHINFYSTEDKMNDVKYLDPMIHYLPFKHIKPEDFKLYQHCGHFGERRSQTCLLI</sequence>
<keyword evidence="16" id="KW-1015">Disulfide bond</keyword>
<dbReference type="UniPathway" id="UPA00756"/>
<keyword evidence="17" id="KW-0325">Glycoprotein</keyword>
<comment type="pathway">
    <text evidence="4">Glycan metabolism; heparan sulfate biosynthesis.</text>
</comment>
<dbReference type="InterPro" id="IPR024448">
    <property type="entry name" value="XylT_C"/>
</dbReference>
<evidence type="ECO:0000256" key="11">
    <source>
        <dbReference type="ARBA" id="ARBA00022824"/>
    </source>
</evidence>
<evidence type="ECO:0000256" key="4">
    <source>
        <dbReference type="ARBA" id="ARBA00005093"/>
    </source>
</evidence>
<protein>
    <recommendedName>
        <fullName evidence="6">protein xylosyltransferase</fullName>
        <ecNumber evidence="6">2.4.2.26</ecNumber>
    </recommendedName>
    <alternativeName>
        <fullName evidence="18">Peptide O-xylosyltransferase</fullName>
    </alternativeName>
</protein>
<keyword evidence="9" id="KW-0812">Transmembrane</keyword>
<evidence type="ECO:0000256" key="10">
    <source>
        <dbReference type="ARBA" id="ARBA00022723"/>
    </source>
</evidence>
<dbReference type="PROSITE" id="PS51212">
    <property type="entry name" value="WSC"/>
    <property type="match status" value="1"/>
</dbReference>
<evidence type="ECO:0000256" key="8">
    <source>
        <dbReference type="ARBA" id="ARBA00022679"/>
    </source>
</evidence>
<keyword evidence="13" id="KW-1133">Transmembrane helix</keyword>
<dbReference type="GO" id="GO:0015012">
    <property type="term" value="P:heparan sulfate proteoglycan biosynthetic process"/>
    <property type="evidence" value="ECO:0007669"/>
    <property type="project" value="UniProtKB-UniPathway"/>
</dbReference>